<protein>
    <recommendedName>
        <fullName evidence="3">Nephrocystin 3-like N-terminal domain-containing protein</fullName>
    </recommendedName>
</protein>
<dbReference type="Proteomes" id="UP001430848">
    <property type="component" value="Unassembled WGS sequence"/>
</dbReference>
<evidence type="ECO:0000256" key="1">
    <source>
        <dbReference type="ARBA" id="ARBA00022737"/>
    </source>
</evidence>
<comment type="caution">
    <text evidence="4">The sequence shown here is derived from an EMBL/GenBank/DDBJ whole genome shotgun (WGS) entry which is preliminary data.</text>
</comment>
<dbReference type="SUPFAM" id="SSF52540">
    <property type="entry name" value="P-loop containing nucleoside triphosphate hydrolases"/>
    <property type="match status" value="1"/>
</dbReference>
<keyword evidence="5" id="KW-1185">Reference proteome</keyword>
<dbReference type="Pfam" id="PF24883">
    <property type="entry name" value="NPHP3_N"/>
    <property type="match status" value="1"/>
</dbReference>
<name>A0ABR1P196_DIAER</name>
<dbReference type="EMBL" id="JAKNSF020000061">
    <property type="protein sequence ID" value="KAK7723260.1"/>
    <property type="molecule type" value="Genomic_DNA"/>
</dbReference>
<gene>
    <name evidence="4" type="ORF">SLS63_008913</name>
</gene>
<dbReference type="InterPro" id="IPR056884">
    <property type="entry name" value="NPHP3-like_N"/>
</dbReference>
<dbReference type="PANTHER" id="PTHR10039:SF5">
    <property type="entry name" value="NACHT DOMAIN-CONTAINING PROTEIN"/>
    <property type="match status" value="1"/>
</dbReference>
<organism evidence="4 5">
    <name type="scientific">Diaporthe eres</name>
    <name type="common">Phomopsis oblonga</name>
    <dbReference type="NCBI Taxonomy" id="83184"/>
    <lineage>
        <taxon>Eukaryota</taxon>
        <taxon>Fungi</taxon>
        <taxon>Dikarya</taxon>
        <taxon>Ascomycota</taxon>
        <taxon>Pezizomycotina</taxon>
        <taxon>Sordariomycetes</taxon>
        <taxon>Sordariomycetidae</taxon>
        <taxon>Diaporthales</taxon>
        <taxon>Diaporthaceae</taxon>
        <taxon>Diaporthe</taxon>
        <taxon>Diaporthe eres species complex</taxon>
    </lineage>
</organism>
<feature type="domain" description="Nephrocystin 3-like N-terminal" evidence="3">
    <location>
        <begin position="275"/>
        <end position="352"/>
    </location>
</feature>
<dbReference type="InterPro" id="IPR027417">
    <property type="entry name" value="P-loop_NTPase"/>
</dbReference>
<feature type="region of interest" description="Disordered" evidence="2">
    <location>
        <begin position="229"/>
        <end position="267"/>
    </location>
</feature>
<evidence type="ECO:0000313" key="5">
    <source>
        <dbReference type="Proteomes" id="UP001430848"/>
    </source>
</evidence>
<keyword evidence="1" id="KW-0677">Repeat</keyword>
<evidence type="ECO:0000313" key="4">
    <source>
        <dbReference type="EMBL" id="KAK7723260.1"/>
    </source>
</evidence>
<evidence type="ECO:0000256" key="2">
    <source>
        <dbReference type="SAM" id="MobiDB-lite"/>
    </source>
</evidence>
<accession>A0ABR1P196</accession>
<evidence type="ECO:0000259" key="3">
    <source>
        <dbReference type="Pfam" id="PF24883"/>
    </source>
</evidence>
<dbReference type="PANTHER" id="PTHR10039">
    <property type="entry name" value="AMELOGENIN"/>
    <property type="match status" value="1"/>
</dbReference>
<proteinExistence type="predicted"/>
<feature type="compositionally biased region" description="Basic and acidic residues" evidence="2">
    <location>
        <begin position="235"/>
        <end position="266"/>
    </location>
</feature>
<sequence>MSGLEGLAGLGLACNIFQVISFGRETLGLVKSVYRDGTLDNSLTDKITAIQVVASNIIDVNIPQSGNQEKKLVDVTKKCTGVARDLQEEIAFLVGQNGQGSLRATLKIAAKANWRKRRLDRMEKALSDAEQLMQTTLLAWIFEALQVRETVVRQSGKTEKAIRAHVTRTSAKFERKFEYQVEQASRQRLRESLLKSLKYPGMNERANQIENAHERTFRWLFADADNLSYPDSNDQEDRISGSKDTENQDVRGKGDPLDHSTDDKSKARPPVMVWSSFTDWLQSDHSIYWIMGKPGSGKSTLAKFILSEPRTKMALENWRSDAIIRSIKGMLCSVIYQLVLRVPSALQYASANIAGLSLKDADTDCIGV</sequence>
<reference evidence="4 5" key="1">
    <citation type="submission" date="2024-02" db="EMBL/GenBank/DDBJ databases">
        <title>De novo assembly and annotation of 12 fungi associated with fruit tree decline syndrome in Ontario, Canada.</title>
        <authorList>
            <person name="Sulman M."/>
            <person name="Ellouze W."/>
            <person name="Ilyukhin E."/>
        </authorList>
    </citation>
    <scope>NUCLEOTIDE SEQUENCE [LARGE SCALE GENOMIC DNA]</scope>
    <source>
        <strain evidence="4 5">M169</strain>
    </source>
</reference>